<dbReference type="Proteomes" id="UP000314960">
    <property type="component" value="Chromosome"/>
</dbReference>
<keyword evidence="1" id="KW-0472">Membrane</keyword>
<sequence length="141" mass="17088">MEKHNYNYRNVFNEPIKIKQLTQNFSLPYFIKLRDVLVYLLTLIILFIVFHSVVSFISSYIPLFTMLFYVGMPYLTVRLVEKVQPDGKNIFWYLLDYITFYFEYLQGKKKICHDIKVSYIDKPVVFDEFNYRKKGNHGKRN</sequence>
<organism evidence="2 3">
    <name type="scientific">Liquorilactobacillus hordei</name>
    <dbReference type="NCBI Taxonomy" id="468911"/>
    <lineage>
        <taxon>Bacteria</taxon>
        <taxon>Bacillati</taxon>
        <taxon>Bacillota</taxon>
        <taxon>Bacilli</taxon>
        <taxon>Lactobacillales</taxon>
        <taxon>Lactobacillaceae</taxon>
        <taxon>Liquorilactobacillus</taxon>
    </lineage>
</organism>
<name>A0A3Q8CYK4_9LACO</name>
<evidence type="ECO:0008006" key="4">
    <source>
        <dbReference type="Google" id="ProtNLM"/>
    </source>
</evidence>
<feature type="transmembrane region" description="Helical" evidence="1">
    <location>
        <begin position="36"/>
        <end position="54"/>
    </location>
</feature>
<protein>
    <recommendedName>
        <fullName evidence="4">Conjugal transfer protein</fullName>
    </recommendedName>
</protein>
<dbReference type="Pfam" id="PF12648">
    <property type="entry name" value="TcpE"/>
    <property type="match status" value="1"/>
</dbReference>
<dbReference type="RefSeq" id="WP_181387721.1">
    <property type="nucleotide sequence ID" value="NZ_CP018176.1"/>
</dbReference>
<keyword evidence="1" id="KW-0812">Transmembrane</keyword>
<dbReference type="AlphaFoldDB" id="A0A3Q8CYK4"/>
<keyword evidence="1" id="KW-1133">Transmembrane helix</keyword>
<dbReference type="EMBL" id="CP018176">
    <property type="protein sequence ID" value="AUJ29793.1"/>
    <property type="molecule type" value="Genomic_DNA"/>
</dbReference>
<reference evidence="2 3" key="1">
    <citation type="submission" date="2016-11" db="EMBL/GenBank/DDBJ databases">
        <title>Interaction between Lactobacillus species and yeast in water kefir.</title>
        <authorList>
            <person name="Behr J."/>
            <person name="Xu D."/>
            <person name="Vogel R.F."/>
        </authorList>
    </citation>
    <scope>NUCLEOTIDE SEQUENCE [LARGE SCALE GENOMIC DNA]</scope>
    <source>
        <strain evidence="2 3">TMW 1.1822</strain>
    </source>
</reference>
<proteinExistence type="predicted"/>
<gene>
    <name evidence="2" type="ORF">BSQ49_06065</name>
</gene>
<evidence type="ECO:0000256" key="1">
    <source>
        <dbReference type="SAM" id="Phobius"/>
    </source>
</evidence>
<evidence type="ECO:0000313" key="2">
    <source>
        <dbReference type="EMBL" id="AUJ29793.1"/>
    </source>
</evidence>
<dbReference type="KEGG" id="lhw:BSQ49_06065"/>
<evidence type="ECO:0000313" key="3">
    <source>
        <dbReference type="Proteomes" id="UP000314960"/>
    </source>
</evidence>
<accession>A0A3Q8CYK4</accession>
<dbReference type="InterPro" id="IPR025608">
    <property type="entry name" value="TcpE"/>
</dbReference>